<evidence type="ECO:0000313" key="3">
    <source>
        <dbReference type="Proteomes" id="UP000299102"/>
    </source>
</evidence>
<feature type="compositionally biased region" description="Low complexity" evidence="1">
    <location>
        <begin position="281"/>
        <end position="293"/>
    </location>
</feature>
<proteinExistence type="predicted"/>
<accession>A0A4C1S8V0</accession>
<comment type="caution">
    <text evidence="2">The sequence shown here is derived from an EMBL/GenBank/DDBJ whole genome shotgun (WGS) entry which is preliminary data.</text>
</comment>
<keyword evidence="3" id="KW-1185">Reference proteome</keyword>
<evidence type="ECO:0000256" key="1">
    <source>
        <dbReference type="SAM" id="MobiDB-lite"/>
    </source>
</evidence>
<reference evidence="2 3" key="1">
    <citation type="journal article" date="2019" name="Commun. Biol.">
        <title>The bagworm genome reveals a unique fibroin gene that provides high tensile strength.</title>
        <authorList>
            <person name="Kono N."/>
            <person name="Nakamura H."/>
            <person name="Ohtoshi R."/>
            <person name="Tomita M."/>
            <person name="Numata K."/>
            <person name="Arakawa K."/>
        </authorList>
    </citation>
    <scope>NUCLEOTIDE SEQUENCE [LARGE SCALE GENOMIC DNA]</scope>
</reference>
<dbReference type="AlphaFoldDB" id="A0A4C1S8V0"/>
<dbReference type="STRING" id="151549.A0A4C1S8V0"/>
<feature type="region of interest" description="Disordered" evidence="1">
    <location>
        <begin position="1"/>
        <end position="30"/>
    </location>
</feature>
<dbReference type="Proteomes" id="UP000299102">
    <property type="component" value="Unassembled WGS sequence"/>
</dbReference>
<feature type="region of interest" description="Disordered" evidence="1">
    <location>
        <begin position="354"/>
        <end position="400"/>
    </location>
</feature>
<feature type="compositionally biased region" description="Basic and acidic residues" evidence="1">
    <location>
        <begin position="95"/>
        <end position="112"/>
    </location>
</feature>
<feature type="region of interest" description="Disordered" evidence="1">
    <location>
        <begin position="434"/>
        <end position="464"/>
    </location>
</feature>
<feature type="region of interest" description="Disordered" evidence="1">
    <location>
        <begin position="43"/>
        <end position="244"/>
    </location>
</feature>
<dbReference type="OrthoDB" id="1681166at2759"/>
<feature type="region of interest" description="Disordered" evidence="1">
    <location>
        <begin position="279"/>
        <end position="303"/>
    </location>
</feature>
<feature type="compositionally biased region" description="Polar residues" evidence="1">
    <location>
        <begin position="55"/>
        <end position="66"/>
    </location>
</feature>
<gene>
    <name evidence="2" type="ORF">EVAR_167_1</name>
</gene>
<protein>
    <submittedName>
        <fullName evidence="2">Uncharacterized protein</fullName>
    </submittedName>
</protein>
<organism evidence="2 3">
    <name type="scientific">Eumeta variegata</name>
    <name type="common">Bagworm moth</name>
    <name type="synonym">Eumeta japonica</name>
    <dbReference type="NCBI Taxonomy" id="151549"/>
    <lineage>
        <taxon>Eukaryota</taxon>
        <taxon>Metazoa</taxon>
        <taxon>Ecdysozoa</taxon>
        <taxon>Arthropoda</taxon>
        <taxon>Hexapoda</taxon>
        <taxon>Insecta</taxon>
        <taxon>Pterygota</taxon>
        <taxon>Neoptera</taxon>
        <taxon>Endopterygota</taxon>
        <taxon>Lepidoptera</taxon>
        <taxon>Glossata</taxon>
        <taxon>Ditrysia</taxon>
        <taxon>Tineoidea</taxon>
        <taxon>Psychidae</taxon>
        <taxon>Oiketicinae</taxon>
        <taxon>Eumeta</taxon>
    </lineage>
</organism>
<name>A0A4C1S8V0_EUMVA</name>
<dbReference type="EMBL" id="BGZK01000001">
    <property type="protein sequence ID" value="GBO98621.1"/>
    <property type="molecule type" value="Genomic_DNA"/>
</dbReference>
<evidence type="ECO:0000313" key="2">
    <source>
        <dbReference type="EMBL" id="GBO98621.1"/>
    </source>
</evidence>
<sequence>MLMVQSNPQVPMKSNKLKGPPPVPPRPNQSVVAEALAKTRRAVAESRAGFKARVTTKQDQQKNASKAKTIERTDAAAQPSNTSPKQNGLARVKSFIRDVISDRGSSSDERKSSGHNSRRSSSDSSSPPARPTVRKSTESVNSKAVKTCKQILVRSLSTSNKLDQDSKSRVPKSCSFAEKALPSRKAPPPPLSPKPKIKPIKLLPTSAGSLEQLHDRRLNNSPDVGPYSTPIDAKNCPLSPSSDAPYATVEEMQEFDSRLRNSPSKQSVKDVCCDAGRDAEAAPAAPEGTPPRTESTLERKTSRVTERLISEILAGRNKNDANAVIDKGKARDGEKLPDMNNHEMLIYELQTMRSQSDVPGTVAGPSPESPGRADSCSSVRSEERASDAPSSSVHSEGGDSANPYACVIDDGLKSRLRKQFRAISNMSLQGLPPLPKSLSGFADAPEPESPTLSEGAPTGTAKPPTDFESQLVYLKKEMGDLCFKTYVPLICYYITYADRIDGILKKSQILRNRNQRARTKRIMNVNEATHEYTIRASRVPHEVTDVVFGLRRFIPISRRRVFVLARARPAPAPPQWPTAATTFRVFGIRDLKRPGSACSIRVGSRRAAGQSSGAITRVCQRRRGRCARAAVLYLATTTPGGGALRHLRWPVTVERTSFR</sequence>